<protein>
    <submittedName>
        <fullName evidence="1">Gp120</fullName>
    </submittedName>
</protein>
<feature type="non-terminal residue" evidence="1">
    <location>
        <position position="1"/>
    </location>
</feature>
<proteinExistence type="predicted"/>
<organismHost>
    <name type="scientific">Homo sapiens</name>
    <name type="common">Human</name>
    <dbReference type="NCBI Taxonomy" id="9606"/>
</organismHost>
<sequence length="31" mass="3405">LQDECVTKIAPRQFSHLSLFSVGSFSGLTHV</sequence>
<gene>
    <name evidence="1" type="primary">env</name>
</gene>
<name>W0GN91_HV1</name>
<dbReference type="EMBL" id="KF425825">
    <property type="protein sequence ID" value="AHF61622.1"/>
    <property type="molecule type" value="Genomic_RNA"/>
</dbReference>
<evidence type="ECO:0000313" key="1">
    <source>
        <dbReference type="EMBL" id="AHF61622.1"/>
    </source>
</evidence>
<accession>W0GN91</accession>
<reference evidence="1" key="1">
    <citation type="submission" date="2013-07" db="EMBL/GenBank/DDBJ databases">
        <title>HIV-1 subtype C is not associated with higher risk of heterosexual HIV-1 transmission: a multinational study among African HIV-1 serodiscordant couples.</title>
        <authorList>
            <consortium name="Partners in Prevention HSV/HIV Transmission Study Team"/>
            <person name="Kahle E.M."/>
            <person name="Campbell M.S."/>
            <person name="Lingappa J.R."/>
            <person name="Donnell D."/>
            <person name="Celum C."/>
            <person name="Odondo R."/>
            <person name="Mujugira A."/>
            <person name="Fife K."/>
            <person name="Mugo N.R."/>
            <person name="Kapiga S."/>
            <person name="Mullins J.I."/>
            <person name="Baeten J.M."/>
        </authorList>
    </citation>
    <scope>NUCLEOTIDE SEQUENCE</scope>
    <source>
        <strain evidence="1">TZNP051XXxDDDDDD1pXC2C3NN</strain>
    </source>
</reference>
<organism evidence="1">
    <name type="scientific">Human immunodeficiency virus type 1</name>
    <name type="common">HIV-1</name>
    <dbReference type="NCBI Taxonomy" id="11676"/>
    <lineage>
        <taxon>Viruses</taxon>
        <taxon>Riboviria</taxon>
        <taxon>Pararnavirae</taxon>
        <taxon>Artverviricota</taxon>
        <taxon>Revtraviricetes</taxon>
        <taxon>Ortervirales</taxon>
        <taxon>Retroviridae</taxon>
        <taxon>Orthoretrovirinae</taxon>
        <taxon>Lentivirus</taxon>
        <taxon>Lentivirus humimdef1</taxon>
    </lineage>
</organism>